<dbReference type="SUPFAM" id="SSF51905">
    <property type="entry name" value="FAD/NAD(P)-binding domain"/>
    <property type="match status" value="1"/>
</dbReference>
<dbReference type="Gene3D" id="3.40.30.120">
    <property type="match status" value="1"/>
</dbReference>
<dbReference type="InterPro" id="IPR050641">
    <property type="entry name" value="RIFMO-like"/>
</dbReference>
<dbReference type="Pfam" id="PF21274">
    <property type="entry name" value="Rng_hyd_C"/>
    <property type="match status" value="1"/>
</dbReference>
<dbReference type="GO" id="GO:0016709">
    <property type="term" value="F:oxidoreductase activity, acting on paired donors, with incorporation or reduction of molecular oxygen, NAD(P)H as one donor, and incorporation of one atom of oxygen"/>
    <property type="evidence" value="ECO:0007669"/>
    <property type="project" value="UniProtKB-ARBA"/>
</dbReference>
<dbReference type="PANTHER" id="PTHR43004">
    <property type="entry name" value="TRK SYSTEM POTASSIUM UPTAKE PROTEIN"/>
    <property type="match status" value="1"/>
</dbReference>
<keyword evidence="6" id="KW-1185">Reference proteome</keyword>
<evidence type="ECO:0000256" key="3">
    <source>
        <dbReference type="ARBA" id="ARBA00023002"/>
    </source>
</evidence>
<sequence length="608" mass="66608">MPNITETGFLVIGAGPAGASLACFLASHGLKGIVISVSLGTADTPRAHITNAAALECLRDIGLEEEAMRLGHDGEDLKHVRYCHSMAGDEFGRVYAFGNGPDFTQGYQLASPCKHIDLPQNLLEPMLIRYSTTHGFAVRYQTKLIEFVEETGGDSGYKTVTATVQDTVFGHEYQIRTKYLFGADGARSNVVKQLGIPLHSALNMDDSVMINVLVRADLTHLMRNRKGDLHLIFQPEHDEKNPDLKAMAILRMIKPWHEWMFLLVAKPGFDPRASNMPNEYFLPIVKQLIGDDTPADILHVAYWSINETVAEYYSNASHNVFILGDAAHRHSPGAGLGSNTCIQDAYNLAWKIAYVERGLASTALLDTYSAERQPVGRAVVKRANDAFRNGHPLFDLLGVVLTPDKANPEAVSQLASSTPSGAERRKRLREALRNVRGEFNGLGAEMGQLYANSMGIYTADETAPFALTGQAAEDPILYHQASTYPGRRLPHVWLNKAVPERPPISTIDLAGHGAFTLLTGHGGGAWKQAAQAVGKELGIEIRAYSIGFRLDWEDVYFDWADVCGVEESGVVLVRPDRFVAWRAKTVVDGGQTGCEGKLKEVMRSILGL</sequence>
<dbReference type="InterPro" id="IPR002938">
    <property type="entry name" value="FAD-bd"/>
</dbReference>
<reference evidence="5" key="2">
    <citation type="submission" date="2023-05" db="EMBL/GenBank/DDBJ databases">
        <authorList>
            <consortium name="Lawrence Berkeley National Laboratory"/>
            <person name="Steindorff A."/>
            <person name="Hensen N."/>
            <person name="Bonometti L."/>
            <person name="Westerberg I."/>
            <person name="Brannstrom I.O."/>
            <person name="Guillou S."/>
            <person name="Cros-Aarteil S."/>
            <person name="Calhoun S."/>
            <person name="Haridas S."/>
            <person name="Kuo A."/>
            <person name="Mondo S."/>
            <person name="Pangilinan J."/>
            <person name="Riley R."/>
            <person name="Labutti K."/>
            <person name="Andreopoulos B."/>
            <person name="Lipzen A."/>
            <person name="Chen C."/>
            <person name="Yanf M."/>
            <person name="Daum C."/>
            <person name="Ng V."/>
            <person name="Clum A."/>
            <person name="Ohm R."/>
            <person name="Martin F."/>
            <person name="Silar P."/>
            <person name="Natvig D."/>
            <person name="Lalanne C."/>
            <person name="Gautier V."/>
            <person name="Ament-Velasquez S.L."/>
            <person name="Kruys A."/>
            <person name="Hutchinson M.I."/>
            <person name="Powell A.J."/>
            <person name="Barry K."/>
            <person name="Miller A.N."/>
            <person name="Grigoriev I.V."/>
            <person name="Debuchy R."/>
            <person name="Gladieux P."/>
            <person name="Thoren M.H."/>
            <person name="Johannesson H."/>
        </authorList>
    </citation>
    <scope>NUCLEOTIDE SEQUENCE</scope>
    <source>
        <strain evidence="5">PSN293</strain>
    </source>
</reference>
<proteinExistence type="predicted"/>
<name>A0AAN6YES2_9PEZI</name>
<keyword evidence="2" id="KW-0274">FAD</keyword>
<evidence type="ECO:0000313" key="5">
    <source>
        <dbReference type="EMBL" id="KAK4216530.1"/>
    </source>
</evidence>
<evidence type="ECO:0000259" key="4">
    <source>
        <dbReference type="Pfam" id="PF01494"/>
    </source>
</evidence>
<dbReference type="PANTHER" id="PTHR43004:SF8">
    <property type="entry name" value="FAD-BINDING DOMAIN-CONTAINING PROTEIN-RELATED"/>
    <property type="match status" value="1"/>
</dbReference>
<keyword evidence="3" id="KW-0560">Oxidoreductase</keyword>
<dbReference type="Proteomes" id="UP001301769">
    <property type="component" value="Unassembled WGS sequence"/>
</dbReference>
<reference evidence="5" key="1">
    <citation type="journal article" date="2023" name="Mol. Phylogenet. Evol.">
        <title>Genome-scale phylogeny and comparative genomics of the fungal order Sordariales.</title>
        <authorList>
            <person name="Hensen N."/>
            <person name="Bonometti L."/>
            <person name="Westerberg I."/>
            <person name="Brannstrom I.O."/>
            <person name="Guillou S."/>
            <person name="Cros-Aarteil S."/>
            <person name="Calhoun S."/>
            <person name="Haridas S."/>
            <person name="Kuo A."/>
            <person name="Mondo S."/>
            <person name="Pangilinan J."/>
            <person name="Riley R."/>
            <person name="LaButti K."/>
            <person name="Andreopoulos B."/>
            <person name="Lipzen A."/>
            <person name="Chen C."/>
            <person name="Yan M."/>
            <person name="Daum C."/>
            <person name="Ng V."/>
            <person name="Clum A."/>
            <person name="Steindorff A."/>
            <person name="Ohm R.A."/>
            <person name="Martin F."/>
            <person name="Silar P."/>
            <person name="Natvig D.O."/>
            <person name="Lalanne C."/>
            <person name="Gautier V."/>
            <person name="Ament-Velasquez S.L."/>
            <person name="Kruys A."/>
            <person name="Hutchinson M.I."/>
            <person name="Powell A.J."/>
            <person name="Barry K."/>
            <person name="Miller A.N."/>
            <person name="Grigoriev I.V."/>
            <person name="Debuchy R."/>
            <person name="Gladieux P."/>
            <person name="Hiltunen Thoren M."/>
            <person name="Johannesson H."/>
        </authorList>
    </citation>
    <scope>NUCLEOTIDE SEQUENCE</scope>
    <source>
        <strain evidence="5">PSN293</strain>
    </source>
</reference>
<protein>
    <submittedName>
        <fullName evidence="5">FAD binding domain-containing protein</fullName>
    </submittedName>
</protein>
<dbReference type="PRINTS" id="PR00420">
    <property type="entry name" value="RNGMNOXGNASE"/>
</dbReference>
<gene>
    <name evidence="5" type="ORF">QBC37DRAFT_385420</name>
</gene>
<evidence type="ECO:0000256" key="2">
    <source>
        <dbReference type="ARBA" id="ARBA00022827"/>
    </source>
</evidence>
<feature type="domain" description="FAD-binding" evidence="4">
    <location>
        <begin position="8"/>
        <end position="383"/>
    </location>
</feature>
<evidence type="ECO:0000313" key="6">
    <source>
        <dbReference type="Proteomes" id="UP001301769"/>
    </source>
</evidence>
<dbReference type="Gene3D" id="3.30.9.10">
    <property type="entry name" value="D-Amino Acid Oxidase, subunit A, domain 2"/>
    <property type="match status" value="1"/>
</dbReference>
<organism evidence="5 6">
    <name type="scientific">Rhypophila decipiens</name>
    <dbReference type="NCBI Taxonomy" id="261697"/>
    <lineage>
        <taxon>Eukaryota</taxon>
        <taxon>Fungi</taxon>
        <taxon>Dikarya</taxon>
        <taxon>Ascomycota</taxon>
        <taxon>Pezizomycotina</taxon>
        <taxon>Sordariomycetes</taxon>
        <taxon>Sordariomycetidae</taxon>
        <taxon>Sordariales</taxon>
        <taxon>Naviculisporaceae</taxon>
        <taxon>Rhypophila</taxon>
    </lineage>
</organism>
<dbReference type="EMBL" id="MU858068">
    <property type="protein sequence ID" value="KAK4216530.1"/>
    <property type="molecule type" value="Genomic_DNA"/>
</dbReference>
<dbReference type="InterPro" id="IPR036188">
    <property type="entry name" value="FAD/NAD-bd_sf"/>
</dbReference>
<dbReference type="GO" id="GO:0071949">
    <property type="term" value="F:FAD binding"/>
    <property type="evidence" value="ECO:0007669"/>
    <property type="project" value="InterPro"/>
</dbReference>
<dbReference type="Gene3D" id="3.50.50.60">
    <property type="entry name" value="FAD/NAD(P)-binding domain"/>
    <property type="match status" value="1"/>
</dbReference>
<evidence type="ECO:0000256" key="1">
    <source>
        <dbReference type="ARBA" id="ARBA00022630"/>
    </source>
</evidence>
<dbReference type="Pfam" id="PF01494">
    <property type="entry name" value="FAD_binding_3"/>
    <property type="match status" value="1"/>
</dbReference>
<accession>A0AAN6YES2</accession>
<comment type="caution">
    <text evidence="5">The sequence shown here is derived from an EMBL/GenBank/DDBJ whole genome shotgun (WGS) entry which is preliminary data.</text>
</comment>
<keyword evidence="1" id="KW-0285">Flavoprotein</keyword>
<dbReference type="AlphaFoldDB" id="A0AAN6YES2"/>